<organism evidence="1 2">
    <name type="scientific">Pedobacter psychrodurus</name>
    <dbReference type="NCBI Taxonomy" id="2530456"/>
    <lineage>
        <taxon>Bacteria</taxon>
        <taxon>Pseudomonadati</taxon>
        <taxon>Bacteroidota</taxon>
        <taxon>Sphingobacteriia</taxon>
        <taxon>Sphingobacteriales</taxon>
        <taxon>Sphingobacteriaceae</taxon>
        <taxon>Pedobacter</taxon>
    </lineage>
</organism>
<reference evidence="1 2" key="1">
    <citation type="submission" date="2019-02" db="EMBL/GenBank/DDBJ databases">
        <title>Pedobacter sp. RP-3-21 sp. nov., isolated from Arctic soil.</title>
        <authorList>
            <person name="Dahal R.H."/>
        </authorList>
    </citation>
    <scope>NUCLEOTIDE SEQUENCE [LARGE SCALE GENOMIC DNA]</scope>
    <source>
        <strain evidence="1 2">RP-3-21</strain>
    </source>
</reference>
<evidence type="ECO:0000313" key="2">
    <source>
        <dbReference type="Proteomes" id="UP000293925"/>
    </source>
</evidence>
<dbReference type="EMBL" id="SJSO01000030">
    <property type="protein sequence ID" value="TCD17458.1"/>
    <property type="molecule type" value="Genomic_DNA"/>
</dbReference>
<protein>
    <submittedName>
        <fullName evidence="1">Uncharacterized protein</fullName>
    </submittedName>
</protein>
<dbReference type="RefSeq" id="WP_131534200.1">
    <property type="nucleotide sequence ID" value="NZ_SJSO01000030.1"/>
</dbReference>
<sequence>MEKKRHALRKQKSKKVILKEKEDKFLDLVAEIIVNIIMDDEETDNEMDESVLNPLPNLDGSLEHNESSVNYLKSNSY</sequence>
<accession>A0A4R0PGC8</accession>
<comment type="caution">
    <text evidence="1">The sequence shown here is derived from an EMBL/GenBank/DDBJ whole genome shotgun (WGS) entry which is preliminary data.</text>
</comment>
<dbReference type="Proteomes" id="UP000293925">
    <property type="component" value="Unassembled WGS sequence"/>
</dbReference>
<proteinExistence type="predicted"/>
<keyword evidence="2" id="KW-1185">Reference proteome</keyword>
<dbReference type="AlphaFoldDB" id="A0A4R0PGC8"/>
<name>A0A4R0PGC8_9SPHI</name>
<gene>
    <name evidence="1" type="ORF">EZ456_22850</name>
</gene>
<evidence type="ECO:0000313" key="1">
    <source>
        <dbReference type="EMBL" id="TCD17458.1"/>
    </source>
</evidence>